<dbReference type="InterPro" id="IPR000794">
    <property type="entry name" value="Beta-ketoacyl_synthase"/>
</dbReference>
<protein>
    <submittedName>
        <fullName evidence="3">3-oxoacyl-ACP synthase</fullName>
    </submittedName>
</protein>
<dbReference type="RefSeq" id="WP_165264784.1">
    <property type="nucleotide sequence ID" value="NZ_JAAKZY010000138.1"/>
</dbReference>
<comment type="caution">
    <text evidence="3">The sequence shown here is derived from an EMBL/GenBank/DDBJ whole genome shotgun (WGS) entry which is preliminary data.</text>
</comment>
<keyword evidence="1" id="KW-0808">Transferase</keyword>
<evidence type="ECO:0000259" key="2">
    <source>
        <dbReference type="Pfam" id="PF00109"/>
    </source>
</evidence>
<dbReference type="Gene3D" id="3.40.47.10">
    <property type="match status" value="1"/>
</dbReference>
<evidence type="ECO:0000313" key="4">
    <source>
        <dbReference type="Proteomes" id="UP000472335"/>
    </source>
</evidence>
<name>A0A6G4VF38_9ACTN</name>
<dbReference type="Pfam" id="PF00109">
    <property type="entry name" value="ketoacyl-synt"/>
    <property type="match status" value="1"/>
</dbReference>
<dbReference type="GO" id="GO:0004315">
    <property type="term" value="F:3-oxoacyl-[acyl-carrier-protein] synthase activity"/>
    <property type="evidence" value="ECO:0007669"/>
    <property type="project" value="TreeGrafter"/>
</dbReference>
<reference evidence="3 4" key="1">
    <citation type="submission" date="2020-02" db="EMBL/GenBank/DDBJ databases">
        <title>Whole-genome analyses of novel actinobacteria.</title>
        <authorList>
            <person name="Sahin N."/>
            <person name="Gencbay T."/>
        </authorList>
    </citation>
    <scope>NUCLEOTIDE SEQUENCE [LARGE SCALE GENOMIC DNA]</scope>
    <source>
        <strain evidence="3 4">HC44</strain>
    </source>
</reference>
<dbReference type="PANTHER" id="PTHR11712:SF336">
    <property type="entry name" value="3-OXOACYL-[ACYL-CARRIER-PROTEIN] SYNTHASE, MITOCHONDRIAL"/>
    <property type="match status" value="1"/>
</dbReference>
<feature type="domain" description="Beta-ketoacyl synthase-like N-terminal" evidence="2">
    <location>
        <begin position="12"/>
        <end position="235"/>
    </location>
</feature>
<accession>A0A6G4VF38</accession>
<dbReference type="SUPFAM" id="SSF53901">
    <property type="entry name" value="Thiolase-like"/>
    <property type="match status" value="2"/>
</dbReference>
<dbReference type="GO" id="GO:0006633">
    <property type="term" value="P:fatty acid biosynthetic process"/>
    <property type="evidence" value="ECO:0007669"/>
    <property type="project" value="TreeGrafter"/>
</dbReference>
<proteinExistence type="predicted"/>
<dbReference type="EMBL" id="JAAKZY010000138">
    <property type="protein sequence ID" value="NGO12393.1"/>
    <property type="molecule type" value="Genomic_DNA"/>
</dbReference>
<dbReference type="AlphaFoldDB" id="A0A6G4VF38"/>
<dbReference type="PANTHER" id="PTHR11712">
    <property type="entry name" value="POLYKETIDE SYNTHASE-RELATED"/>
    <property type="match status" value="1"/>
</dbReference>
<gene>
    <name evidence="3" type="ORF">G5C60_33510</name>
</gene>
<dbReference type="InterPro" id="IPR016039">
    <property type="entry name" value="Thiolase-like"/>
</dbReference>
<organism evidence="3 4">
    <name type="scientific">Streptomyces scabichelini</name>
    <dbReference type="NCBI Taxonomy" id="2711217"/>
    <lineage>
        <taxon>Bacteria</taxon>
        <taxon>Bacillati</taxon>
        <taxon>Actinomycetota</taxon>
        <taxon>Actinomycetes</taxon>
        <taxon>Kitasatosporales</taxon>
        <taxon>Streptomycetaceae</taxon>
        <taxon>Streptomyces</taxon>
    </lineage>
</organism>
<dbReference type="Proteomes" id="UP000472335">
    <property type="component" value="Unassembled WGS sequence"/>
</dbReference>
<evidence type="ECO:0000256" key="1">
    <source>
        <dbReference type="ARBA" id="ARBA00022679"/>
    </source>
</evidence>
<sequence>MSATATVGRRPVITAWSAVSPFGVGRAAFTEGIRERRDTTAPLGPSYDKTPEPTACLVPGFDIRAALGRKGTRSMDRVTGLTVTAVGALLGESERNQRVGTGEGAAFALGTTTGSAQSMMDFTRDSLTGEQPFFVDPAQFPNTVMNCASGQSAIWYQLKGPNTTIAGGRAAGLHALNYARRLLASGHAESVLCGTAEEFSPARAWLEHHSASADSSDSADSAPLGEGSSMLLIEPAGADDQPVLAEILAVELGVILGEDVRAALSSCLRRALAQAPVDPGQIVAIARSCSTGRAGAEELLAIADVLGETGAVDLAPHELIGDTGAAAAGFQTASLLAYAETHPSEEQHPSDEQDVSAATGRIGLITSVDRTGSVGCALLRLR</sequence>
<dbReference type="InterPro" id="IPR014030">
    <property type="entry name" value="Ketoacyl_synth_N"/>
</dbReference>
<evidence type="ECO:0000313" key="3">
    <source>
        <dbReference type="EMBL" id="NGO12393.1"/>
    </source>
</evidence>
<keyword evidence="4" id="KW-1185">Reference proteome</keyword>